<dbReference type="InterPro" id="IPR038938">
    <property type="entry name" value="D27-like"/>
</dbReference>
<dbReference type="PANTHER" id="PTHR33591">
    <property type="entry name" value="BETA-CAROTENE ISOMERASE D27"/>
    <property type="match status" value="1"/>
</dbReference>
<dbReference type="EMBL" id="KZ155780">
    <property type="protein sequence ID" value="OUS46785.1"/>
    <property type="molecule type" value="Genomic_DNA"/>
</dbReference>
<evidence type="ECO:0000259" key="2">
    <source>
        <dbReference type="Pfam" id="PF13225"/>
    </source>
</evidence>
<dbReference type="Pfam" id="PF13225">
    <property type="entry name" value="D27-like_C"/>
    <property type="match status" value="1"/>
</dbReference>
<sequence length="362" mass="39322">MGPWTGEREAAARADARRAAARGATTAAVDGEAHAAPASTTRPPLETYVMYVPSESEGESSRDVRSTFERLSSVGAGGYIDAYDSDEDLSDDSNSEDRRALDRALEDLDFAQSSDNKCCCVVHETSSSSSAETVRFGILRGSSATYRDDVTEYEDGVLDAVAIELFNAKLNAVVGAREEGEDGERLRGFARLVRLADKLSDGRGVVEQRDAVTRALLSIIPAPVRWAFKRLIEPATWVDEMNAKVTREAFAWLVGPCEIVPRESDGAMASVKLKKCRYLEQCGCTASCTNFCKIPTQRFFKEAFGVDARLDPNHEDGSCMMTFGVKPDVVDAAFAAPCYATCAKSCGTSDEPCHRLGKQPEF</sequence>
<feature type="region of interest" description="Disordered" evidence="1">
    <location>
        <begin position="1"/>
        <end position="46"/>
    </location>
</feature>
<dbReference type="InterPro" id="IPR025114">
    <property type="entry name" value="D27-like_C"/>
</dbReference>
<protein>
    <recommendedName>
        <fullName evidence="2">Beta-carotene isomerase D27-like C-terminal domain-containing protein</fullName>
    </recommendedName>
</protein>
<dbReference type="eggNOG" id="ENOG502QTYT">
    <property type="taxonomic scope" value="Eukaryota"/>
</dbReference>
<evidence type="ECO:0000313" key="3">
    <source>
        <dbReference type="EMBL" id="OUS46785.1"/>
    </source>
</evidence>
<dbReference type="Proteomes" id="UP000195557">
    <property type="component" value="Unassembled WGS sequence"/>
</dbReference>
<dbReference type="AlphaFoldDB" id="A0A1Y5IIJ0"/>
<name>A0A1Y5IIJ0_OSTTA</name>
<feature type="compositionally biased region" description="Basic and acidic residues" evidence="1">
    <location>
        <begin position="1"/>
        <end position="18"/>
    </location>
</feature>
<dbReference type="PANTHER" id="PTHR33591:SF4">
    <property type="entry name" value="OS08G0114100 PROTEIN"/>
    <property type="match status" value="1"/>
</dbReference>
<evidence type="ECO:0000256" key="1">
    <source>
        <dbReference type="SAM" id="MobiDB-lite"/>
    </source>
</evidence>
<accession>A0A1Y5IIJ0</accession>
<feature type="domain" description="Beta-carotene isomerase D27-like C-terminal" evidence="2">
    <location>
        <begin position="252"/>
        <end position="329"/>
    </location>
</feature>
<dbReference type="GO" id="GO:0005506">
    <property type="term" value="F:iron ion binding"/>
    <property type="evidence" value="ECO:0007669"/>
    <property type="project" value="InterPro"/>
</dbReference>
<proteinExistence type="predicted"/>
<reference evidence="3" key="1">
    <citation type="submission" date="2017-04" db="EMBL/GenBank/DDBJ databases">
        <title>Population genomics of picophytoplankton unveils novel chromosome hypervariability.</title>
        <authorList>
            <consortium name="DOE Joint Genome Institute"/>
            <person name="Blanc-Mathieu R."/>
            <person name="Krasovec M."/>
            <person name="Hebrard M."/>
            <person name="Yau S."/>
            <person name="Desgranges E."/>
            <person name="Martin J."/>
            <person name="Schackwitz W."/>
            <person name="Kuo A."/>
            <person name="Salin G."/>
            <person name="Donnadieu C."/>
            <person name="Desdevises Y."/>
            <person name="Sanchez-Ferandin S."/>
            <person name="Moreau H."/>
            <person name="Rivals E."/>
            <person name="Grigoriev I.V."/>
            <person name="Grimsley N."/>
            <person name="Eyre-Walker A."/>
            <person name="Piganeau G."/>
        </authorList>
    </citation>
    <scope>NUCLEOTIDE SEQUENCE [LARGE SCALE GENOMIC DNA]</scope>
    <source>
        <strain evidence="3">RCC 1115</strain>
    </source>
</reference>
<gene>
    <name evidence="3" type="ORF">BE221DRAFT_72563</name>
</gene>
<organism evidence="3">
    <name type="scientific">Ostreococcus tauri</name>
    <name type="common">Marine green alga</name>
    <dbReference type="NCBI Taxonomy" id="70448"/>
    <lineage>
        <taxon>Eukaryota</taxon>
        <taxon>Viridiplantae</taxon>
        <taxon>Chlorophyta</taxon>
        <taxon>Mamiellophyceae</taxon>
        <taxon>Mamiellales</taxon>
        <taxon>Bathycoccaceae</taxon>
        <taxon>Ostreococcus</taxon>
    </lineage>
</organism>